<evidence type="ECO:0000313" key="2">
    <source>
        <dbReference type="EMBL" id="CAB1421007.1"/>
    </source>
</evidence>
<protein>
    <submittedName>
        <fullName evidence="2">Uncharacterized protein</fullName>
    </submittedName>
</protein>
<gene>
    <name evidence="2" type="ORF">PLEPLA_LOCUS8888</name>
</gene>
<accession>A0A9N7YCB5</accession>
<dbReference type="AlphaFoldDB" id="A0A9N7YCB5"/>
<keyword evidence="3" id="KW-1185">Reference proteome</keyword>
<evidence type="ECO:0000256" key="1">
    <source>
        <dbReference type="SAM" id="MobiDB-lite"/>
    </source>
</evidence>
<feature type="region of interest" description="Disordered" evidence="1">
    <location>
        <begin position="190"/>
        <end position="209"/>
    </location>
</feature>
<name>A0A9N7YCB5_PLEPL</name>
<evidence type="ECO:0000313" key="3">
    <source>
        <dbReference type="Proteomes" id="UP001153269"/>
    </source>
</evidence>
<dbReference type="Proteomes" id="UP001153269">
    <property type="component" value="Unassembled WGS sequence"/>
</dbReference>
<reference evidence="2" key="1">
    <citation type="submission" date="2020-03" db="EMBL/GenBank/DDBJ databases">
        <authorList>
            <person name="Weist P."/>
        </authorList>
    </citation>
    <scope>NUCLEOTIDE SEQUENCE</scope>
</reference>
<organism evidence="2 3">
    <name type="scientific">Pleuronectes platessa</name>
    <name type="common">European plaice</name>
    <dbReference type="NCBI Taxonomy" id="8262"/>
    <lineage>
        <taxon>Eukaryota</taxon>
        <taxon>Metazoa</taxon>
        <taxon>Chordata</taxon>
        <taxon>Craniata</taxon>
        <taxon>Vertebrata</taxon>
        <taxon>Euteleostomi</taxon>
        <taxon>Actinopterygii</taxon>
        <taxon>Neopterygii</taxon>
        <taxon>Teleostei</taxon>
        <taxon>Neoteleostei</taxon>
        <taxon>Acanthomorphata</taxon>
        <taxon>Carangaria</taxon>
        <taxon>Pleuronectiformes</taxon>
        <taxon>Pleuronectoidei</taxon>
        <taxon>Pleuronectidae</taxon>
        <taxon>Pleuronectes</taxon>
    </lineage>
</organism>
<comment type="caution">
    <text evidence="2">The sequence shown here is derived from an EMBL/GenBank/DDBJ whole genome shotgun (WGS) entry which is preliminary data.</text>
</comment>
<feature type="region of interest" description="Disordered" evidence="1">
    <location>
        <begin position="23"/>
        <end position="49"/>
    </location>
</feature>
<proteinExistence type="predicted"/>
<dbReference type="EMBL" id="CADEAL010000498">
    <property type="protein sequence ID" value="CAB1421007.1"/>
    <property type="molecule type" value="Genomic_DNA"/>
</dbReference>
<sequence length="209" mass="24015">MRSVHEGPPGDRRLFGNRLNHNLQQHGGTDLSLKPQQPQATWRPELDSDRNTQPLVVSLNGFFLFKQPQPPAGPGRRSLNNHMDRGINRILRREQTRLKRRPDVCRRPIDRGSTLDKVNKHDITDIDHSWRPQAQLPLTHLPEKQLLSQDLDTDEASAWSRSWSITNNPRYSFHAPFVDEPVQVQRSIPPVGSMMEEEPVLREAAAPEE</sequence>